<evidence type="ECO:0000256" key="1">
    <source>
        <dbReference type="SAM" id="MobiDB-lite"/>
    </source>
</evidence>
<feature type="region of interest" description="Disordered" evidence="1">
    <location>
        <begin position="1"/>
        <end position="77"/>
    </location>
</feature>
<proteinExistence type="predicted"/>
<feature type="compositionally biased region" description="Low complexity" evidence="1">
    <location>
        <begin position="21"/>
        <end position="40"/>
    </location>
</feature>
<evidence type="ECO:0000313" key="4">
    <source>
        <dbReference type="Proteomes" id="UP001301731"/>
    </source>
</evidence>
<keyword evidence="2" id="KW-0812">Transmembrane</keyword>
<gene>
    <name evidence="3" type="ORF">R2D22_12055</name>
</gene>
<keyword evidence="4" id="KW-1185">Reference proteome</keyword>
<evidence type="ECO:0000256" key="2">
    <source>
        <dbReference type="SAM" id="Phobius"/>
    </source>
</evidence>
<feature type="compositionally biased region" description="Pro residues" evidence="1">
    <location>
        <begin position="1"/>
        <end position="20"/>
    </location>
</feature>
<reference evidence="3 4" key="1">
    <citation type="submission" date="2023-10" db="EMBL/GenBank/DDBJ databases">
        <title>The genome sequence of Streptomyces sp. HUAS YS2.</title>
        <authorList>
            <person name="Mo P."/>
        </authorList>
    </citation>
    <scope>NUCLEOTIDE SEQUENCE [LARGE SCALE GENOMIC DNA]</scope>
    <source>
        <strain evidence="3 4">HUAS YS2</strain>
    </source>
</reference>
<protein>
    <submittedName>
        <fullName evidence="3">Uncharacterized protein</fullName>
    </submittedName>
</protein>
<sequence length="288" mass="29597">MSTPPQPPPYGPGPQQPPNPYAGGPQQPGPYGAPAQGAPQGVPPQYPGPGPAQGGWGQPPAPYGPPQPPFGQPQPPRKSRTGLVLGIVGGVLLVGVLVVVGLAFLGRSLFAAAESSFPEAEYKLTVPKTLLAGEYKLLTDSSKTEGKEVEDTIDPTVRDAKAAIAQYEGKNAAVLVVSGFHGRLSDPEGTRALILKGAADDPNTKIAVPAKNFTPAGHDITISCQVARSTEGGVTSTLPMCAWGDDNTASFVAVVTAETALMAPEKVDLAAIAETTAKVRAEMRKPIG</sequence>
<name>A0ABZ0LRI5_9ACTN</name>
<feature type="compositionally biased region" description="Pro residues" evidence="1">
    <location>
        <begin position="59"/>
        <end position="76"/>
    </location>
</feature>
<dbReference type="SUPFAM" id="SSF81995">
    <property type="entry name" value="beta-sandwich domain of Sec23/24"/>
    <property type="match status" value="1"/>
</dbReference>
<dbReference type="EMBL" id="CP137573">
    <property type="protein sequence ID" value="WOX22084.1"/>
    <property type="molecule type" value="Genomic_DNA"/>
</dbReference>
<organism evidence="3 4">
    <name type="scientific">Streptomyces solicathayae</name>
    <dbReference type="NCBI Taxonomy" id="3081768"/>
    <lineage>
        <taxon>Bacteria</taxon>
        <taxon>Bacillati</taxon>
        <taxon>Actinomycetota</taxon>
        <taxon>Actinomycetes</taxon>
        <taxon>Kitasatosporales</taxon>
        <taxon>Streptomycetaceae</taxon>
        <taxon>Streptomyces</taxon>
    </lineage>
</organism>
<feature type="transmembrane region" description="Helical" evidence="2">
    <location>
        <begin position="83"/>
        <end position="105"/>
    </location>
</feature>
<keyword evidence="2" id="KW-1133">Transmembrane helix</keyword>
<keyword evidence="2" id="KW-0472">Membrane</keyword>
<feature type="compositionally biased region" description="Pro residues" evidence="1">
    <location>
        <begin position="41"/>
        <end position="50"/>
    </location>
</feature>
<evidence type="ECO:0000313" key="3">
    <source>
        <dbReference type="EMBL" id="WOX22084.1"/>
    </source>
</evidence>
<dbReference type="RefSeq" id="WP_318103096.1">
    <property type="nucleotide sequence ID" value="NZ_CP137573.1"/>
</dbReference>
<dbReference type="Proteomes" id="UP001301731">
    <property type="component" value="Chromosome"/>
</dbReference>
<accession>A0ABZ0LRI5</accession>